<dbReference type="RefSeq" id="WP_114841236.1">
    <property type="nucleotide sequence ID" value="NZ_CP031219.1"/>
</dbReference>
<proteinExistence type="predicted"/>
<gene>
    <name evidence="1" type="ORF">CP985_05675</name>
</gene>
<evidence type="ECO:0000313" key="2">
    <source>
        <dbReference type="Proteomes" id="UP000290092"/>
    </source>
</evidence>
<comment type="caution">
    <text evidence="1">The sequence shown here is derived from an EMBL/GenBank/DDBJ whole genome shotgun (WGS) entry which is preliminary data.</text>
</comment>
<name>A0AAX2AJE4_9BACT</name>
<reference evidence="1 2" key="1">
    <citation type="submission" date="2017-09" db="EMBL/GenBank/DDBJ databases">
        <title>Genomics of the genus Arcobacter.</title>
        <authorList>
            <person name="Perez-Cataluna A."/>
            <person name="Figueras M.J."/>
            <person name="Salas-Masso N."/>
        </authorList>
    </citation>
    <scope>NUCLEOTIDE SEQUENCE [LARGE SCALE GENOMIC DNA]</scope>
    <source>
        <strain evidence="1 2">CECT 7386</strain>
    </source>
</reference>
<dbReference type="AlphaFoldDB" id="A0AAX2AJE4"/>
<organism evidence="1 2">
    <name type="scientific">Malaciobacter mytili LMG 24559</name>
    <dbReference type="NCBI Taxonomy" id="1032238"/>
    <lineage>
        <taxon>Bacteria</taxon>
        <taxon>Pseudomonadati</taxon>
        <taxon>Campylobacterota</taxon>
        <taxon>Epsilonproteobacteria</taxon>
        <taxon>Campylobacterales</taxon>
        <taxon>Arcobacteraceae</taxon>
        <taxon>Malaciobacter</taxon>
    </lineage>
</organism>
<protein>
    <submittedName>
        <fullName evidence="1">Uncharacterized protein</fullName>
    </submittedName>
</protein>
<evidence type="ECO:0000313" key="1">
    <source>
        <dbReference type="EMBL" id="RXK16063.1"/>
    </source>
</evidence>
<dbReference type="KEGG" id="amyt:AMYT_0768"/>
<sequence length="107" mass="12438">MVRTFNIEINKSYGWEIDITDFKGSYEDYQDVADAPSSIGICKEENGKLIALYDPFVPKDEAIKDANEIEIFTEECKFVHKDNSFKGSFVDALIYIQNWYKEEFADE</sequence>
<keyword evidence="2" id="KW-1185">Reference proteome</keyword>
<accession>A0AAX2AJE4</accession>
<dbReference type="Proteomes" id="UP000290092">
    <property type="component" value="Unassembled WGS sequence"/>
</dbReference>
<dbReference type="EMBL" id="NXID01000016">
    <property type="protein sequence ID" value="RXK16063.1"/>
    <property type="molecule type" value="Genomic_DNA"/>
</dbReference>